<evidence type="ECO:0000313" key="1">
    <source>
        <dbReference type="EMBL" id="QVV89028.1"/>
    </source>
</evidence>
<keyword evidence="2" id="KW-1185">Reference proteome</keyword>
<dbReference type="Proteomes" id="UP000680656">
    <property type="component" value="Chromosome"/>
</dbReference>
<gene>
    <name evidence="1" type="ORF">KHC33_00350</name>
</gene>
<protein>
    <submittedName>
        <fullName evidence="1">Uncharacterized protein</fullName>
    </submittedName>
</protein>
<proteinExistence type="predicted"/>
<dbReference type="KEGG" id="mrtj:KHC33_00350"/>
<organism evidence="1 2">
    <name type="scientific">Methanospirillum purgamenti</name>
    <dbReference type="NCBI Taxonomy" id="2834276"/>
    <lineage>
        <taxon>Archaea</taxon>
        <taxon>Methanobacteriati</taxon>
        <taxon>Methanobacteriota</taxon>
        <taxon>Stenosarchaea group</taxon>
        <taxon>Methanomicrobia</taxon>
        <taxon>Methanomicrobiales</taxon>
        <taxon>Methanospirillaceae</taxon>
        <taxon>Methanospirillum</taxon>
    </lineage>
</organism>
<name>A0A8E7B211_9EURY</name>
<accession>A0A8E7B211</accession>
<dbReference type="AlphaFoldDB" id="A0A8E7B211"/>
<reference evidence="1 2" key="1">
    <citation type="submission" date="2021-05" db="EMBL/GenBank/DDBJ databases">
        <title>A novel Methanospirillum isolate from a pyrite-forming mixed culture.</title>
        <authorList>
            <person name="Bunk B."/>
            <person name="Sproer C."/>
            <person name="Spring S."/>
            <person name="Pester M."/>
        </authorList>
    </citation>
    <scope>NUCLEOTIDE SEQUENCE [LARGE SCALE GENOMIC DNA]</scope>
    <source>
        <strain evidence="1 2">J.3.6.1-F.2.7.3</strain>
    </source>
</reference>
<sequence>MKCSICHHPEREAIDKAILAGQSNRSIAAQYKVSQTAVQRHKDNHLPEHLATSKKAEQVTKADDLISDLQFLKEKALTFLAKAEQSEDMRSAAPLISAAVKVIETLAEVRGELNRQAVINVTMSPVWVETRTVILAALQPYPEAREAVVLALEDTCRR</sequence>
<evidence type="ECO:0000313" key="2">
    <source>
        <dbReference type="Proteomes" id="UP000680656"/>
    </source>
</evidence>
<dbReference type="GeneID" id="65095588"/>
<dbReference type="RefSeq" id="WP_214419830.1">
    <property type="nucleotide sequence ID" value="NZ_CP075546.1"/>
</dbReference>
<dbReference type="EMBL" id="CP075546">
    <property type="protein sequence ID" value="QVV89028.1"/>
    <property type="molecule type" value="Genomic_DNA"/>
</dbReference>